<dbReference type="PANTHER" id="PTHR48105">
    <property type="entry name" value="THIOREDOXIN REDUCTASE 1-RELATED-RELATED"/>
    <property type="match status" value="1"/>
</dbReference>
<keyword evidence="6" id="KW-1185">Reference proteome</keyword>
<evidence type="ECO:0000256" key="2">
    <source>
        <dbReference type="ARBA" id="ARBA00022630"/>
    </source>
</evidence>
<dbReference type="PRINTS" id="PR00368">
    <property type="entry name" value="FADPNR"/>
</dbReference>
<evidence type="ECO:0000313" key="6">
    <source>
        <dbReference type="Proteomes" id="UP001396898"/>
    </source>
</evidence>
<dbReference type="Proteomes" id="UP001396898">
    <property type="component" value="Unassembled WGS sequence"/>
</dbReference>
<sequence length="311" mass="33278">MDFTDVAIIGGAPGLTAANTVARQLHTAVVYDNGEYRNKGAKQFHMILTWDHKDPAEYRAEARKNIEANYSTVQFASSVEVAKIEKKSDSHFEVHDSSGTVTKFRKVILAVGSSNVFPSIPGYQELWGRRIFHCLFCHGYEDRGGASSGILAVGPVGGALAAHMALNAAQLTEKVTLYTNGDDAVTADVTAATASLLPSKFSVEPRQIYQLRRGNEDTDSVTVAFADGTIKTEKFLVHNPATVAQGPFTTEAGDIRADYPFWQTSVPGVYAVGDCSTPYKVTPSSITSGCNAAVAVCAELQAAKYTKPSTG</sequence>
<dbReference type="InterPro" id="IPR050097">
    <property type="entry name" value="Ferredoxin-NADP_redctase_2"/>
</dbReference>
<accession>A0ABR1R199</accession>
<comment type="caution">
    <text evidence="5">The sequence shown here is derived from an EMBL/GenBank/DDBJ whole genome shotgun (WGS) entry which is preliminary data.</text>
</comment>
<dbReference type="InterPro" id="IPR023753">
    <property type="entry name" value="FAD/NAD-binding_dom"/>
</dbReference>
<reference evidence="5 6" key="1">
    <citation type="submission" date="2023-01" db="EMBL/GenBank/DDBJ databases">
        <title>Analysis of 21 Apiospora genomes using comparative genomics revels a genus with tremendous synthesis potential of carbohydrate active enzymes and secondary metabolites.</title>
        <authorList>
            <person name="Sorensen T."/>
        </authorList>
    </citation>
    <scope>NUCLEOTIDE SEQUENCE [LARGE SCALE GENOMIC DNA]</scope>
    <source>
        <strain evidence="5 6">CBS 20057</strain>
    </source>
</reference>
<dbReference type="PRINTS" id="PR00469">
    <property type="entry name" value="PNDRDTASEII"/>
</dbReference>
<organism evidence="5 6">
    <name type="scientific">Apiospora marii</name>
    <dbReference type="NCBI Taxonomy" id="335849"/>
    <lineage>
        <taxon>Eukaryota</taxon>
        <taxon>Fungi</taxon>
        <taxon>Dikarya</taxon>
        <taxon>Ascomycota</taxon>
        <taxon>Pezizomycotina</taxon>
        <taxon>Sordariomycetes</taxon>
        <taxon>Xylariomycetidae</taxon>
        <taxon>Amphisphaeriales</taxon>
        <taxon>Apiosporaceae</taxon>
        <taxon>Apiospora</taxon>
    </lineage>
</organism>
<dbReference type="SUPFAM" id="SSF51905">
    <property type="entry name" value="FAD/NAD(P)-binding domain"/>
    <property type="match status" value="1"/>
</dbReference>
<evidence type="ECO:0000256" key="1">
    <source>
        <dbReference type="ARBA" id="ARBA00009333"/>
    </source>
</evidence>
<protein>
    <submittedName>
        <fullName evidence="5">FAD/NAD(P)-binding domain-containing protein</fullName>
    </submittedName>
</protein>
<feature type="domain" description="FAD/NAD(P)-binding" evidence="4">
    <location>
        <begin position="5"/>
        <end position="283"/>
    </location>
</feature>
<name>A0ABR1R199_9PEZI</name>
<dbReference type="Pfam" id="PF07992">
    <property type="entry name" value="Pyr_redox_2"/>
    <property type="match status" value="1"/>
</dbReference>
<keyword evidence="2" id="KW-0285">Flavoprotein</keyword>
<dbReference type="Gene3D" id="3.50.50.60">
    <property type="entry name" value="FAD/NAD(P)-binding domain"/>
    <property type="match status" value="2"/>
</dbReference>
<comment type="similarity">
    <text evidence="1">Belongs to the class-II pyridine nucleotide-disulfide oxidoreductase family.</text>
</comment>
<evidence type="ECO:0000256" key="3">
    <source>
        <dbReference type="ARBA" id="ARBA00023002"/>
    </source>
</evidence>
<dbReference type="EMBL" id="JAQQWI010000022">
    <property type="protein sequence ID" value="KAK7995847.1"/>
    <property type="molecule type" value="Genomic_DNA"/>
</dbReference>
<proteinExistence type="inferred from homology"/>
<evidence type="ECO:0000259" key="4">
    <source>
        <dbReference type="Pfam" id="PF07992"/>
    </source>
</evidence>
<gene>
    <name evidence="5" type="ORF">PG991_015314</name>
</gene>
<keyword evidence="3" id="KW-0560">Oxidoreductase</keyword>
<evidence type="ECO:0000313" key="5">
    <source>
        <dbReference type="EMBL" id="KAK7995847.1"/>
    </source>
</evidence>
<dbReference type="InterPro" id="IPR036188">
    <property type="entry name" value="FAD/NAD-bd_sf"/>
</dbReference>